<gene>
    <name evidence="2" type="ORF">P7K49_030365</name>
</gene>
<feature type="region of interest" description="Disordered" evidence="1">
    <location>
        <begin position="179"/>
        <end position="245"/>
    </location>
</feature>
<keyword evidence="3" id="KW-1185">Reference proteome</keyword>
<feature type="region of interest" description="Disordered" evidence="1">
    <location>
        <begin position="1"/>
        <end position="60"/>
    </location>
</feature>
<name>A0ABQ9U1Y5_SAGOE</name>
<evidence type="ECO:0000313" key="2">
    <source>
        <dbReference type="EMBL" id="KAK2091081.1"/>
    </source>
</evidence>
<accession>A0ABQ9U1Y5</accession>
<evidence type="ECO:0000313" key="3">
    <source>
        <dbReference type="Proteomes" id="UP001266305"/>
    </source>
</evidence>
<proteinExistence type="predicted"/>
<feature type="compositionally biased region" description="Polar residues" evidence="1">
    <location>
        <begin position="183"/>
        <end position="192"/>
    </location>
</feature>
<sequence>MAPPSSRPTAKEPRGGGQGGGEAEAPQLPPRAAFLSRACGARPRNAARPLGGLRATPASVGPNHTLAQQHPHPCFHLTHLPVPPTSRRSFSTHLAQRATLGPWLTHEQGAKSSLALQLLLSHQHSLQSVSPCSPGHPAGAIMSPPAQTPAMAPVALGITKEFALHAKLSLLDTALKAGARPSPRSQLSSGQTVPLAKEATHGCPAEDVSLGPRQAATRECSKEEPLMTLPPSLLPAHTSLAPAPL</sequence>
<dbReference type="Proteomes" id="UP001266305">
    <property type="component" value="Unassembled WGS sequence"/>
</dbReference>
<organism evidence="2 3">
    <name type="scientific">Saguinus oedipus</name>
    <name type="common">Cotton-top tamarin</name>
    <name type="synonym">Oedipomidas oedipus</name>
    <dbReference type="NCBI Taxonomy" id="9490"/>
    <lineage>
        <taxon>Eukaryota</taxon>
        <taxon>Metazoa</taxon>
        <taxon>Chordata</taxon>
        <taxon>Craniata</taxon>
        <taxon>Vertebrata</taxon>
        <taxon>Euteleostomi</taxon>
        <taxon>Mammalia</taxon>
        <taxon>Eutheria</taxon>
        <taxon>Euarchontoglires</taxon>
        <taxon>Primates</taxon>
        <taxon>Haplorrhini</taxon>
        <taxon>Platyrrhini</taxon>
        <taxon>Cebidae</taxon>
        <taxon>Callitrichinae</taxon>
        <taxon>Saguinus</taxon>
    </lineage>
</organism>
<comment type="caution">
    <text evidence="2">The sequence shown here is derived from an EMBL/GenBank/DDBJ whole genome shotgun (WGS) entry which is preliminary data.</text>
</comment>
<evidence type="ECO:0000256" key="1">
    <source>
        <dbReference type="SAM" id="MobiDB-lite"/>
    </source>
</evidence>
<protein>
    <submittedName>
        <fullName evidence="2">Uncharacterized protein</fullName>
    </submittedName>
</protein>
<dbReference type="EMBL" id="JASSZA010000016">
    <property type="protein sequence ID" value="KAK2091081.1"/>
    <property type="molecule type" value="Genomic_DNA"/>
</dbReference>
<reference evidence="2 3" key="1">
    <citation type="submission" date="2023-05" db="EMBL/GenBank/DDBJ databases">
        <title>B98-5 Cell Line De Novo Hybrid Assembly: An Optical Mapping Approach.</title>
        <authorList>
            <person name="Kananen K."/>
            <person name="Auerbach J.A."/>
            <person name="Kautto E."/>
            <person name="Blachly J.S."/>
        </authorList>
    </citation>
    <scope>NUCLEOTIDE SEQUENCE [LARGE SCALE GENOMIC DNA]</scope>
    <source>
        <strain evidence="2">B95-8</strain>
        <tissue evidence="2">Cell line</tissue>
    </source>
</reference>